<dbReference type="EMBL" id="FO082269">
    <property type="protein sequence ID" value="CCO18064.1"/>
    <property type="molecule type" value="Genomic_DNA"/>
</dbReference>
<protein>
    <submittedName>
        <fullName evidence="3">Exo-alpha-sialidase</fullName>
    </submittedName>
</protein>
<feature type="compositionally biased region" description="Basic and acidic residues" evidence="1">
    <location>
        <begin position="608"/>
        <end position="621"/>
    </location>
</feature>
<dbReference type="CDD" id="cd15482">
    <property type="entry name" value="Sialidase_non-viral"/>
    <property type="match status" value="1"/>
</dbReference>
<dbReference type="InterPro" id="IPR011040">
    <property type="entry name" value="Sialidase"/>
</dbReference>
<reference evidence="3 4" key="1">
    <citation type="submission" date="2011-10" db="EMBL/GenBank/DDBJ databases">
        <authorList>
            <person name="Genoscope - CEA"/>
        </authorList>
    </citation>
    <scope>NUCLEOTIDE SEQUENCE [LARGE SCALE GENOMIC DNA]</scope>
    <source>
        <strain evidence="3 4">RCC 1105</strain>
    </source>
</reference>
<feature type="domain" description="Sialidase" evidence="2">
    <location>
        <begin position="263"/>
        <end position="570"/>
    </location>
</feature>
<feature type="region of interest" description="Disordered" evidence="1">
    <location>
        <begin position="132"/>
        <end position="151"/>
    </location>
</feature>
<sequence length="656" mass="73543">MSSSSSSGRQRRRRAIVFCFCAVLFVSFLFSALFSSRDDVFHGDDDFAGKSSSSTSVDDDALNEDDATRMMQKKQQQLLIHRANNRHARSSTVSSSIVLEKTEEYAEKIEDVLEPYYRQVFGKFAQMSGFGASAGEEEQEALKKKEEEDLDEVDMGTPLIEDDALEQENQDLERVNTEEEDGTEPIPAESVKIKYKDKEKRETCEREDVAIRTKSLNRNERNRIQQIKPRKFWVARDEAANGRKYSHMATIGRWNVNATKKGFAVAWQSSSGIEGIRGQSILISYAEDVDQPWSKPKRVSSMQNVKTAVWSPVLFNPPNEENGLWLFYTESQNCLRPARENKSGSKIPPRFSPGGDVKVTKSRDGGKTWSEPQEVHAQSKEDSPGMPKVIANRITVHTQTGNWVLPYWKEKAESNACRQPKSPASHGVLVSKDQGKSWQPKGKIRVGGTWLIEGAVVERRDYSLQLFFRTSKGKVYTAFSWDGGDTWTGANPTTVPNPDSKMDATSFPDTREIVVAFNDATDKNKINKGRCRLRVSISCDGGVGFKTITELEEGSLKMYIHYPTVITDGDRAIVAYSLMGHPHLRQGDIGGIKIAEVKFNPKSFERKKYEPKVQQVEEEKISSSLSSSSTSSEEGGRVEEGDIAVKTTLSYELDGL</sequence>
<dbReference type="InterPro" id="IPR036278">
    <property type="entry name" value="Sialidase_sf"/>
</dbReference>
<proteinExistence type="predicted"/>
<evidence type="ECO:0000256" key="1">
    <source>
        <dbReference type="SAM" id="MobiDB-lite"/>
    </source>
</evidence>
<accession>K8EJ85</accession>
<dbReference type="KEGG" id="bpg:Bathy10g03050"/>
<feature type="region of interest" description="Disordered" evidence="1">
    <location>
        <begin position="608"/>
        <end position="643"/>
    </location>
</feature>
<evidence type="ECO:0000259" key="2">
    <source>
        <dbReference type="Pfam" id="PF13088"/>
    </source>
</evidence>
<dbReference type="Gene3D" id="2.120.10.10">
    <property type="match status" value="1"/>
</dbReference>
<feature type="compositionally biased region" description="Basic and acidic residues" evidence="1">
    <location>
        <begin position="373"/>
        <end position="383"/>
    </location>
</feature>
<evidence type="ECO:0000313" key="4">
    <source>
        <dbReference type="Proteomes" id="UP000198341"/>
    </source>
</evidence>
<dbReference type="Pfam" id="PF13088">
    <property type="entry name" value="BNR_2"/>
    <property type="match status" value="1"/>
</dbReference>
<dbReference type="PANTHER" id="PTHR43752">
    <property type="entry name" value="BNR/ASP-BOX REPEAT FAMILY PROTEIN"/>
    <property type="match status" value="1"/>
</dbReference>
<feature type="compositionally biased region" description="Low complexity" evidence="1">
    <location>
        <begin position="622"/>
        <end position="633"/>
    </location>
</feature>
<dbReference type="GeneID" id="19013380"/>
<dbReference type="PANTHER" id="PTHR43752:SF2">
    <property type="entry name" value="BNR_ASP-BOX REPEAT FAMILY PROTEIN"/>
    <property type="match status" value="1"/>
</dbReference>
<evidence type="ECO:0000313" key="3">
    <source>
        <dbReference type="EMBL" id="CCO18064.1"/>
    </source>
</evidence>
<organism evidence="3 4">
    <name type="scientific">Bathycoccus prasinos</name>
    <dbReference type="NCBI Taxonomy" id="41875"/>
    <lineage>
        <taxon>Eukaryota</taxon>
        <taxon>Viridiplantae</taxon>
        <taxon>Chlorophyta</taxon>
        <taxon>Mamiellophyceae</taxon>
        <taxon>Mamiellales</taxon>
        <taxon>Bathycoccaceae</taxon>
        <taxon>Bathycoccus</taxon>
    </lineage>
</organism>
<dbReference type="Proteomes" id="UP000198341">
    <property type="component" value="Chromosome 10"/>
</dbReference>
<feature type="region of interest" description="Disordered" evidence="1">
    <location>
        <begin position="338"/>
        <end position="386"/>
    </location>
</feature>
<feature type="region of interest" description="Disordered" evidence="1">
    <location>
        <begin position="417"/>
        <end position="440"/>
    </location>
</feature>
<dbReference type="RefSeq" id="XP_007510531.1">
    <property type="nucleotide sequence ID" value="XM_007510469.1"/>
</dbReference>
<keyword evidence="4" id="KW-1185">Reference proteome</keyword>
<dbReference type="AlphaFoldDB" id="K8EJ85"/>
<gene>
    <name evidence="3" type="ordered locus">Bathy10g03050</name>
</gene>
<dbReference type="SUPFAM" id="SSF50939">
    <property type="entry name" value="Sialidases"/>
    <property type="match status" value="1"/>
</dbReference>
<name>K8EJ85_9CHLO</name>